<evidence type="ECO:0000256" key="5">
    <source>
        <dbReference type="ARBA" id="ARBA00023242"/>
    </source>
</evidence>
<dbReference type="PANTHER" id="PTHR13339:SF0">
    <property type="entry name" value="COP9 SIGNALOSOME COMPLEX SUBUNIT 8"/>
    <property type="match status" value="1"/>
</dbReference>
<reference evidence="7 8" key="1">
    <citation type="submission" date="2018-02" db="EMBL/GenBank/DDBJ databases">
        <title>The genomes of Aspergillus section Nigri reveals drivers in fungal speciation.</title>
        <authorList>
            <consortium name="DOE Joint Genome Institute"/>
            <person name="Vesth T.C."/>
            <person name="Nybo J."/>
            <person name="Theobald S."/>
            <person name="Brandl J."/>
            <person name="Frisvad J.C."/>
            <person name="Nielsen K.F."/>
            <person name="Lyhne E.K."/>
            <person name="Kogle M.E."/>
            <person name="Kuo A."/>
            <person name="Riley R."/>
            <person name="Clum A."/>
            <person name="Nolan M."/>
            <person name="Lipzen A."/>
            <person name="Salamov A."/>
            <person name="Henrissat B."/>
            <person name="Wiebenga A."/>
            <person name="De vries R.P."/>
            <person name="Grigoriev I.V."/>
            <person name="Mortensen U.H."/>
            <person name="Andersen M.R."/>
            <person name="Baker S.E."/>
        </authorList>
    </citation>
    <scope>NUCLEOTIDE SEQUENCE [LARGE SCALE GENOMIC DNA]</scope>
    <source>
        <strain evidence="7 8">CBS 114.80</strain>
    </source>
</reference>
<evidence type="ECO:0000259" key="6">
    <source>
        <dbReference type="Pfam" id="PF10075"/>
    </source>
</evidence>
<protein>
    <recommendedName>
        <fullName evidence="6">CSN8/PSMD8/EIF3K domain-containing protein</fullName>
    </recommendedName>
</protein>
<keyword evidence="3" id="KW-0963">Cytoplasm</keyword>
<evidence type="ECO:0000256" key="2">
    <source>
        <dbReference type="ARBA" id="ARBA00004496"/>
    </source>
</evidence>
<dbReference type="GO" id="GO:0008180">
    <property type="term" value="C:COP9 signalosome"/>
    <property type="evidence" value="ECO:0007669"/>
    <property type="project" value="UniProtKB-KW"/>
</dbReference>
<dbReference type="EMBL" id="KZ825672">
    <property type="protein sequence ID" value="PYI25174.1"/>
    <property type="molecule type" value="Genomic_DNA"/>
</dbReference>
<evidence type="ECO:0000313" key="7">
    <source>
        <dbReference type="EMBL" id="PYI25174.1"/>
    </source>
</evidence>
<dbReference type="Proteomes" id="UP000248817">
    <property type="component" value="Unassembled WGS sequence"/>
</dbReference>
<accession>A0A2V5HT15</accession>
<comment type="subcellular location">
    <subcellularLocation>
        <location evidence="2">Cytoplasm</location>
    </subcellularLocation>
    <subcellularLocation>
        <location evidence="1">Nucleus</location>
    </subcellularLocation>
</comment>
<dbReference type="Pfam" id="PF10075">
    <property type="entry name" value="CSN8_PSD8_EIF3K"/>
    <property type="match status" value="1"/>
</dbReference>
<dbReference type="GO" id="GO:0010387">
    <property type="term" value="P:COP9 signalosome assembly"/>
    <property type="evidence" value="ECO:0007669"/>
    <property type="project" value="InterPro"/>
</dbReference>
<keyword evidence="5" id="KW-0539">Nucleus</keyword>
<evidence type="ECO:0000256" key="1">
    <source>
        <dbReference type="ARBA" id="ARBA00004123"/>
    </source>
</evidence>
<feature type="domain" description="CSN8/PSMD8/EIF3K" evidence="6">
    <location>
        <begin position="49"/>
        <end position="189"/>
    </location>
</feature>
<dbReference type="GO" id="GO:0000338">
    <property type="term" value="P:protein deneddylation"/>
    <property type="evidence" value="ECO:0007669"/>
    <property type="project" value="InterPro"/>
</dbReference>
<evidence type="ECO:0000256" key="4">
    <source>
        <dbReference type="ARBA" id="ARBA00022790"/>
    </source>
</evidence>
<gene>
    <name evidence="7" type="ORF">BP00DRAFT_359135</name>
</gene>
<keyword evidence="4" id="KW-0736">Signalosome</keyword>
<dbReference type="GO" id="GO:0005737">
    <property type="term" value="C:cytoplasm"/>
    <property type="evidence" value="ECO:0007669"/>
    <property type="project" value="UniProtKB-SubCell"/>
</dbReference>
<sequence length="216" mass="24439">MNTPPLSQEQLAAAIASAATPSKLYDILSPYEEEAYLLSFQDNRQTELLGQFYVAYFLSHLLTDKIYEARFLTKRMPQDLLQTDDSLQNCVALLRAIWQHKHESVYTILRELPWSDTLKPIVQSYDTYFQEKTLREVGRAYETIRPATAASYLGLDPAATERGDPATIGKLMAHGWTRDEQTGLLHPNATLDDSQQDAQLDNDLSEIMALIGSRRG</sequence>
<proteinExistence type="predicted"/>
<evidence type="ECO:0000313" key="8">
    <source>
        <dbReference type="Proteomes" id="UP000248817"/>
    </source>
</evidence>
<name>A0A2V5HT15_9EURO</name>
<evidence type="ECO:0000256" key="3">
    <source>
        <dbReference type="ARBA" id="ARBA00022490"/>
    </source>
</evidence>
<keyword evidence="8" id="KW-1185">Reference proteome</keyword>
<dbReference type="PANTHER" id="PTHR13339">
    <property type="entry name" value="COP9 SIGNALOSOME COMPLEX SUBUNIT 8"/>
    <property type="match status" value="1"/>
</dbReference>
<organism evidence="7 8">
    <name type="scientific">Aspergillus indologenus CBS 114.80</name>
    <dbReference type="NCBI Taxonomy" id="1450541"/>
    <lineage>
        <taxon>Eukaryota</taxon>
        <taxon>Fungi</taxon>
        <taxon>Dikarya</taxon>
        <taxon>Ascomycota</taxon>
        <taxon>Pezizomycotina</taxon>
        <taxon>Eurotiomycetes</taxon>
        <taxon>Eurotiomycetidae</taxon>
        <taxon>Eurotiales</taxon>
        <taxon>Aspergillaceae</taxon>
        <taxon>Aspergillus</taxon>
        <taxon>Aspergillus subgen. Circumdati</taxon>
    </lineage>
</organism>
<dbReference type="AlphaFoldDB" id="A0A2V5HT15"/>
<dbReference type="InterPro" id="IPR033205">
    <property type="entry name" value="COP9_CSN8"/>
</dbReference>
<dbReference type="InterPro" id="IPR033464">
    <property type="entry name" value="CSN8_PSD8_EIF3K"/>
</dbReference>